<evidence type="ECO:0000256" key="4">
    <source>
        <dbReference type="ARBA" id="ARBA00007786"/>
    </source>
</evidence>
<evidence type="ECO:0000256" key="1">
    <source>
        <dbReference type="ARBA" id="ARBA00004191"/>
    </source>
</evidence>
<dbReference type="KEGG" id="adu:107471980"/>
<dbReference type="EC" id="3.1.1.11" evidence="5 14"/>
<dbReference type="CDD" id="cd15798">
    <property type="entry name" value="PMEI-like_3"/>
    <property type="match status" value="1"/>
</dbReference>
<dbReference type="NCBIfam" id="TIGR01614">
    <property type="entry name" value="PME_inhib"/>
    <property type="match status" value="1"/>
</dbReference>
<evidence type="ECO:0000256" key="12">
    <source>
        <dbReference type="ARBA" id="ARBA00057335"/>
    </source>
</evidence>
<feature type="domain" description="Pectinesterase inhibitor" evidence="16">
    <location>
        <begin position="65"/>
        <end position="226"/>
    </location>
</feature>
<dbReference type="AlphaFoldDB" id="A0A6P4C7Y7"/>
<evidence type="ECO:0000256" key="6">
    <source>
        <dbReference type="ARBA" id="ARBA00022512"/>
    </source>
</evidence>
<evidence type="ECO:0000256" key="13">
    <source>
        <dbReference type="PROSITE-ProRule" id="PRU10040"/>
    </source>
</evidence>
<keyword evidence="10" id="KW-0325">Glycoprotein</keyword>
<dbReference type="SUPFAM" id="SSF51126">
    <property type="entry name" value="Pectin lyase-like"/>
    <property type="match status" value="1"/>
</dbReference>
<dbReference type="Gene3D" id="2.160.20.10">
    <property type="entry name" value="Single-stranded right-handed beta-helix, Pectin lyase-like"/>
    <property type="match status" value="1"/>
</dbReference>
<dbReference type="InterPro" id="IPR000070">
    <property type="entry name" value="Pectinesterase_cat"/>
</dbReference>
<dbReference type="RefSeq" id="XP_015947030.1">
    <property type="nucleotide sequence ID" value="XM_016091544.3"/>
</dbReference>
<dbReference type="InterPro" id="IPR006501">
    <property type="entry name" value="Pectinesterase_inhib_dom"/>
</dbReference>
<evidence type="ECO:0000313" key="18">
    <source>
        <dbReference type="RefSeq" id="XP_015947030.1"/>
    </source>
</evidence>
<reference evidence="18" key="2">
    <citation type="submission" date="2025-08" db="UniProtKB">
        <authorList>
            <consortium name="RefSeq"/>
        </authorList>
    </citation>
    <scope>IDENTIFICATION</scope>
    <source>
        <tissue evidence="18">Whole plant</tissue>
    </source>
</reference>
<evidence type="ECO:0000256" key="14">
    <source>
        <dbReference type="RuleBase" id="RU000589"/>
    </source>
</evidence>
<dbReference type="FunFam" id="2.160.20.10:FF:000001">
    <property type="entry name" value="Pectinesterase"/>
    <property type="match status" value="1"/>
</dbReference>
<dbReference type="Pfam" id="PF01095">
    <property type="entry name" value="Pectinesterase"/>
    <property type="match status" value="1"/>
</dbReference>
<organism evidence="17 18">
    <name type="scientific">Arachis duranensis</name>
    <name type="common">Wild peanut</name>
    <dbReference type="NCBI Taxonomy" id="130453"/>
    <lineage>
        <taxon>Eukaryota</taxon>
        <taxon>Viridiplantae</taxon>
        <taxon>Streptophyta</taxon>
        <taxon>Embryophyta</taxon>
        <taxon>Tracheophyta</taxon>
        <taxon>Spermatophyta</taxon>
        <taxon>Magnoliopsida</taxon>
        <taxon>eudicotyledons</taxon>
        <taxon>Gunneridae</taxon>
        <taxon>Pentapetalae</taxon>
        <taxon>rosids</taxon>
        <taxon>fabids</taxon>
        <taxon>Fabales</taxon>
        <taxon>Fabaceae</taxon>
        <taxon>Papilionoideae</taxon>
        <taxon>50 kb inversion clade</taxon>
        <taxon>dalbergioids sensu lato</taxon>
        <taxon>Dalbergieae</taxon>
        <taxon>Pterocarpus clade</taxon>
        <taxon>Arachis</taxon>
    </lineage>
</organism>
<comment type="catalytic activity">
    <reaction evidence="11 14">
        <text>[(1-&gt;4)-alpha-D-galacturonosyl methyl ester](n) + n H2O = [(1-&gt;4)-alpha-D-galacturonosyl](n) + n methanol + n H(+)</text>
        <dbReference type="Rhea" id="RHEA:22380"/>
        <dbReference type="Rhea" id="RHEA-COMP:14570"/>
        <dbReference type="Rhea" id="RHEA-COMP:14573"/>
        <dbReference type="ChEBI" id="CHEBI:15377"/>
        <dbReference type="ChEBI" id="CHEBI:15378"/>
        <dbReference type="ChEBI" id="CHEBI:17790"/>
        <dbReference type="ChEBI" id="CHEBI:140522"/>
        <dbReference type="ChEBI" id="CHEBI:140523"/>
        <dbReference type="EC" id="3.1.1.11"/>
    </reaction>
</comment>
<dbReference type="InterPro" id="IPR033131">
    <property type="entry name" value="Pectinesterase_Asp_AS"/>
</dbReference>
<evidence type="ECO:0000256" key="7">
    <source>
        <dbReference type="ARBA" id="ARBA00022801"/>
    </source>
</evidence>
<gene>
    <name evidence="18" type="primary">LOC107471980</name>
</gene>
<evidence type="ECO:0000256" key="9">
    <source>
        <dbReference type="ARBA" id="ARBA00023157"/>
    </source>
</evidence>
<dbReference type="SUPFAM" id="SSF101148">
    <property type="entry name" value="Plant invertase/pectin methylesterase inhibitor"/>
    <property type="match status" value="1"/>
</dbReference>
<dbReference type="FunFam" id="1.20.140.40:FF:000001">
    <property type="entry name" value="Pectinesterase"/>
    <property type="match status" value="1"/>
</dbReference>
<dbReference type="InterPro" id="IPR012334">
    <property type="entry name" value="Pectin_lyas_fold"/>
</dbReference>
<dbReference type="InterPro" id="IPR011050">
    <property type="entry name" value="Pectin_lyase_fold/virulence"/>
</dbReference>
<feature type="transmembrane region" description="Helical" evidence="15">
    <location>
        <begin position="28"/>
        <end position="50"/>
    </location>
</feature>
<dbReference type="GeneID" id="107471980"/>
<reference evidence="17" key="1">
    <citation type="journal article" date="2016" name="Nat. Genet.">
        <title>The genome sequences of Arachis duranensis and Arachis ipaensis, the diploid ancestors of cultivated peanut.</title>
        <authorList>
            <person name="Bertioli D.J."/>
            <person name="Cannon S.B."/>
            <person name="Froenicke L."/>
            <person name="Huang G."/>
            <person name="Farmer A.D."/>
            <person name="Cannon E.K."/>
            <person name="Liu X."/>
            <person name="Gao D."/>
            <person name="Clevenger J."/>
            <person name="Dash S."/>
            <person name="Ren L."/>
            <person name="Moretzsohn M.C."/>
            <person name="Shirasawa K."/>
            <person name="Huang W."/>
            <person name="Vidigal B."/>
            <person name="Abernathy B."/>
            <person name="Chu Y."/>
            <person name="Niederhuth C.E."/>
            <person name="Umale P."/>
            <person name="Araujo A.C."/>
            <person name="Kozik A."/>
            <person name="Kim K.D."/>
            <person name="Burow M.D."/>
            <person name="Varshney R.K."/>
            <person name="Wang X."/>
            <person name="Zhang X."/>
            <person name="Barkley N."/>
            <person name="Guimaraes P.M."/>
            <person name="Isobe S."/>
            <person name="Guo B."/>
            <person name="Liao B."/>
            <person name="Stalker H.T."/>
            <person name="Schmitz R.J."/>
            <person name="Scheffler B.E."/>
            <person name="Leal-Bertioli S.C."/>
            <person name="Xun X."/>
            <person name="Jackson S.A."/>
            <person name="Michelmore R."/>
            <person name="Ozias-Akins P."/>
        </authorList>
    </citation>
    <scope>NUCLEOTIDE SEQUENCE [LARGE SCALE GENOMIC DNA]</scope>
    <source>
        <strain evidence="17">cv. V14167</strain>
    </source>
</reference>
<evidence type="ECO:0000256" key="11">
    <source>
        <dbReference type="ARBA" id="ARBA00047928"/>
    </source>
</evidence>
<evidence type="ECO:0000256" key="10">
    <source>
        <dbReference type="ARBA" id="ARBA00023180"/>
    </source>
</evidence>
<comment type="similarity">
    <text evidence="3">In the N-terminal section; belongs to the PMEI family.</text>
</comment>
<comment type="subcellular location">
    <subcellularLocation>
        <location evidence="1">Secreted</location>
        <location evidence="1">Cell wall</location>
    </subcellularLocation>
</comment>
<keyword evidence="17" id="KW-1185">Reference proteome</keyword>
<evidence type="ECO:0000256" key="8">
    <source>
        <dbReference type="ARBA" id="ARBA00023085"/>
    </source>
</evidence>
<keyword evidence="15" id="KW-0472">Membrane</keyword>
<keyword evidence="15" id="KW-1133">Transmembrane helix</keyword>
<proteinExistence type="inferred from homology"/>
<dbReference type="GO" id="GO:0042545">
    <property type="term" value="P:cell wall modification"/>
    <property type="evidence" value="ECO:0007669"/>
    <property type="project" value="UniProtKB-UniRule"/>
</dbReference>
<dbReference type="InterPro" id="IPR035513">
    <property type="entry name" value="Invertase/methylesterase_inhib"/>
</dbReference>
<keyword evidence="6" id="KW-0134">Cell wall</keyword>
<keyword evidence="9" id="KW-1015">Disulfide bond</keyword>
<comment type="similarity">
    <text evidence="4">In the C-terminal section; belongs to the pectinesterase family.</text>
</comment>
<evidence type="ECO:0000256" key="5">
    <source>
        <dbReference type="ARBA" id="ARBA00013229"/>
    </source>
</evidence>
<sequence>MSSFKSYGKVDEHDQMLHQTQIKTRKRIIIISLSSIILVAVVLAAVFGILNNSRDHNSQQDGSSVLATSVKAICDVTLYKESCYSSLSSVVNSSAGEVKPEELLRLSIQVALEEVSSVVNRYFSSDSGGHNGHFQGLNNDGRAKEALDNCRELLDLGVDHLNNSLSSVDSSSLFDTFDDLQTWLSAAGTYQQTCTEGLDEEKESLKLNATNYLKNSTEFTSNSLAIITWMKKAAAMTVSRRRRLLSSSFPEWVSSKDRKLLGSKEESNIVVAKDGSGKYKTISEALKHVPEKSSKRTVIYVKRGVYYENVRVEKNKWNVMMIGDGMNATIVSGSLNFVDGTPTFSSATFAVFGKNFIARDMGFRNTAGPQKHQAVALMTTGDEAVYYRCQIDAFQDTLYAHSNRQFYRECNIFGTVDFIFGNSAVVIQNCNIFPKLPMLGQQNTITAQGKTDPNMNTGISIQNCKISGFGNLSSVQTYLGRPWKDYSTTVFIRSKMEALINPNGWLPWVGNSAPDTIYYAEFQNYGPGASTANRVKWKGLRAISSKQASKFTVKTFLGGQRWIPASSAPFQSDL</sequence>
<evidence type="ECO:0000259" key="16">
    <source>
        <dbReference type="SMART" id="SM00856"/>
    </source>
</evidence>
<dbReference type="PROSITE" id="PS00503">
    <property type="entry name" value="PECTINESTERASE_2"/>
    <property type="match status" value="1"/>
</dbReference>
<dbReference type="GO" id="GO:0045490">
    <property type="term" value="P:pectin catabolic process"/>
    <property type="evidence" value="ECO:0007669"/>
    <property type="project" value="UniProtKB-UniRule"/>
</dbReference>
<feature type="active site" evidence="13">
    <location>
        <position position="417"/>
    </location>
</feature>
<keyword evidence="7 14" id="KW-0378">Hydrolase</keyword>
<dbReference type="Gene3D" id="1.20.140.40">
    <property type="entry name" value="Invertase/pectin methylesterase inhibitor family protein"/>
    <property type="match status" value="1"/>
</dbReference>
<dbReference type="GO" id="GO:0030599">
    <property type="term" value="F:pectinesterase activity"/>
    <property type="evidence" value="ECO:0007669"/>
    <property type="project" value="UniProtKB-UniRule"/>
</dbReference>
<accession>A0A6P4C7Y7</accession>
<evidence type="ECO:0000256" key="2">
    <source>
        <dbReference type="ARBA" id="ARBA00005184"/>
    </source>
</evidence>
<comment type="pathway">
    <text evidence="2 14">Glycan metabolism; pectin degradation; 2-dehydro-3-deoxy-D-gluconate from pectin: step 1/5.</text>
</comment>
<comment type="function">
    <text evidence="12">Acts in the modification of cell walls via demethylesterification of cell wall pectin.</text>
</comment>
<evidence type="ECO:0000313" key="17">
    <source>
        <dbReference type="Proteomes" id="UP000515211"/>
    </source>
</evidence>
<keyword evidence="8 14" id="KW-0063">Aspartyl esterase</keyword>
<dbReference type="Proteomes" id="UP000515211">
    <property type="component" value="Chromosome 10"/>
</dbReference>
<protein>
    <recommendedName>
        <fullName evidence="5 14">Pectinesterase</fullName>
        <ecNumber evidence="5 14">3.1.1.11</ecNumber>
    </recommendedName>
</protein>
<dbReference type="Pfam" id="PF04043">
    <property type="entry name" value="PMEI"/>
    <property type="match status" value="1"/>
</dbReference>
<dbReference type="UniPathway" id="UPA00545">
    <property type="reaction ID" value="UER00823"/>
</dbReference>
<keyword evidence="15" id="KW-0812">Transmembrane</keyword>
<evidence type="ECO:0000256" key="3">
    <source>
        <dbReference type="ARBA" id="ARBA00006027"/>
    </source>
</evidence>
<evidence type="ECO:0000256" key="15">
    <source>
        <dbReference type="SAM" id="Phobius"/>
    </source>
</evidence>
<dbReference type="PANTHER" id="PTHR31707">
    <property type="entry name" value="PECTINESTERASE"/>
    <property type="match status" value="1"/>
</dbReference>
<name>A0A6P4C7Y7_ARADU</name>
<keyword evidence="6" id="KW-0964">Secreted</keyword>
<dbReference type="SMART" id="SM00856">
    <property type="entry name" value="PMEI"/>
    <property type="match status" value="1"/>
</dbReference>
<dbReference type="OrthoDB" id="2019149at2759"/>
<dbReference type="GO" id="GO:0004857">
    <property type="term" value="F:enzyme inhibitor activity"/>
    <property type="evidence" value="ECO:0007669"/>
    <property type="project" value="InterPro"/>
</dbReference>